<name>A0A261VL46_9BORD</name>
<keyword evidence="1" id="KW-0472">Membrane</keyword>
<keyword evidence="4" id="KW-1185">Reference proteome</keyword>
<dbReference type="Proteomes" id="UP000216429">
    <property type="component" value="Unassembled WGS sequence"/>
</dbReference>
<dbReference type="PANTHER" id="PTHR30273">
    <property type="entry name" value="PERIPLASMIC SIGNAL SENSOR AND SIGMA FACTOR ACTIVATOR FECR-RELATED"/>
    <property type="match status" value="1"/>
</dbReference>
<dbReference type="Gene3D" id="2.60.120.1440">
    <property type="match status" value="1"/>
</dbReference>
<dbReference type="EMBL" id="NEVU01000002">
    <property type="protein sequence ID" value="OZI74789.1"/>
    <property type="molecule type" value="Genomic_DNA"/>
</dbReference>
<dbReference type="InterPro" id="IPR006860">
    <property type="entry name" value="FecR"/>
</dbReference>
<gene>
    <name evidence="3" type="ORF">CAL22_10085</name>
</gene>
<dbReference type="GO" id="GO:0016989">
    <property type="term" value="F:sigma factor antagonist activity"/>
    <property type="evidence" value="ECO:0007669"/>
    <property type="project" value="TreeGrafter"/>
</dbReference>
<protein>
    <submittedName>
        <fullName evidence="3">Iron dicitrate transport regulator FecR</fullName>
    </submittedName>
</protein>
<dbReference type="RefSeq" id="WP_094812747.1">
    <property type="nucleotide sequence ID" value="NZ_NEVU01000002.1"/>
</dbReference>
<accession>A0A261VL46</accession>
<dbReference type="OrthoDB" id="1100567at2"/>
<proteinExistence type="predicted"/>
<dbReference type="AlphaFoldDB" id="A0A261VL46"/>
<dbReference type="PANTHER" id="PTHR30273:SF2">
    <property type="entry name" value="PROTEIN FECR"/>
    <property type="match status" value="1"/>
</dbReference>
<dbReference type="InterPro" id="IPR012373">
    <property type="entry name" value="Ferrdict_sens_TM"/>
</dbReference>
<feature type="transmembrane region" description="Helical" evidence="1">
    <location>
        <begin position="72"/>
        <end position="89"/>
    </location>
</feature>
<reference evidence="4" key="1">
    <citation type="submission" date="2017-05" db="EMBL/GenBank/DDBJ databases">
        <title>Complete and WGS of Bordetella genogroups.</title>
        <authorList>
            <person name="Spilker T."/>
            <person name="Lipuma J."/>
        </authorList>
    </citation>
    <scope>NUCLEOTIDE SEQUENCE [LARGE SCALE GENOMIC DNA]</scope>
    <source>
        <strain evidence="4">AU6712</strain>
    </source>
</reference>
<comment type="caution">
    <text evidence="3">The sequence shown here is derived from an EMBL/GenBank/DDBJ whole genome shotgun (WGS) entry which is preliminary data.</text>
</comment>
<evidence type="ECO:0000259" key="2">
    <source>
        <dbReference type="Pfam" id="PF04773"/>
    </source>
</evidence>
<evidence type="ECO:0000256" key="1">
    <source>
        <dbReference type="SAM" id="Phobius"/>
    </source>
</evidence>
<feature type="domain" description="FecR protein" evidence="2">
    <location>
        <begin position="98"/>
        <end position="190"/>
    </location>
</feature>
<keyword evidence="1" id="KW-1133">Transmembrane helix</keyword>
<evidence type="ECO:0000313" key="4">
    <source>
        <dbReference type="Proteomes" id="UP000216429"/>
    </source>
</evidence>
<keyword evidence="1" id="KW-0812">Transmembrane</keyword>
<dbReference type="PIRSF" id="PIRSF018266">
    <property type="entry name" value="FecR"/>
    <property type="match status" value="1"/>
</dbReference>
<evidence type="ECO:0000313" key="3">
    <source>
        <dbReference type="EMBL" id="OZI74789.1"/>
    </source>
</evidence>
<dbReference type="Pfam" id="PF04773">
    <property type="entry name" value="FecR"/>
    <property type="match status" value="1"/>
</dbReference>
<sequence length="304" mass="32932">MDAAIERRAAQWVVRRNGASPADLPDPAFERWYGARDDHASCYDSIAHLWQQMNQVDGQALRRNVRGTQRRRAIAAVACAALVAGWLVARQVPPPANVIASADGQVLTTRLPDGSQVVLDAGAAIELDFQPHERRVRLLHGRALFTVAPDAARPFSVDTPQARATALGTRYEVNRQDAETIVSVLESRVRVECLACGPDTPPAVLAPGQRVQAGPGGMHAQRFDPLGEAAWAEGLLMLRDVSLQDAVDQLSRYTGARVWIAGGLGEQRISSLVSVQHPQALDTLARAAGGKVTRLGNWAWVSRR</sequence>
<organism evidence="3 4">
    <name type="scientific">Bordetella genomosp. 12</name>
    <dbReference type="NCBI Taxonomy" id="463035"/>
    <lineage>
        <taxon>Bacteria</taxon>
        <taxon>Pseudomonadati</taxon>
        <taxon>Pseudomonadota</taxon>
        <taxon>Betaproteobacteria</taxon>
        <taxon>Burkholderiales</taxon>
        <taxon>Alcaligenaceae</taxon>
        <taxon>Bordetella</taxon>
    </lineage>
</organism>